<dbReference type="AlphaFoldDB" id="A0A9X1S9Y3"/>
<evidence type="ECO:0000313" key="1">
    <source>
        <dbReference type="EMBL" id="MCC3272981.1"/>
    </source>
</evidence>
<evidence type="ECO:0000313" key="3">
    <source>
        <dbReference type="Proteomes" id="UP000829758"/>
    </source>
</evidence>
<gene>
    <name evidence="1" type="ORF">LJ755_09610</name>
    <name evidence="2" type="ORF">MUK71_05235</name>
</gene>
<proteinExistence type="predicted"/>
<dbReference type="Proteomes" id="UP001155145">
    <property type="component" value="Unassembled WGS sequence"/>
</dbReference>
<keyword evidence="3" id="KW-1185">Reference proteome</keyword>
<dbReference type="EMBL" id="JAJFZT010000006">
    <property type="protein sequence ID" value="MCC3272981.1"/>
    <property type="molecule type" value="Genomic_DNA"/>
</dbReference>
<evidence type="ECO:0008006" key="5">
    <source>
        <dbReference type="Google" id="ProtNLM"/>
    </source>
</evidence>
<sequence>MKSLRALKAAGLVLAAVVLGLMTVQGSYALWNASAPQNAGTVQTADFNVTVNEASMAQTPSLALNLEGLTRGTAVYTSLRVTNAVNVSPGSPLVLQPAVSAPVPSSTLNGNLTVTTAVVQGNSACTAGLAYRTGTPALPVLATKATQTICFKVALHQNTPANLLGKPVSIPVNLSVAQLAPAA</sequence>
<protein>
    <recommendedName>
        <fullName evidence="5">Ribosomally synthesized peptide with SipW-like signal peptide</fullName>
    </recommendedName>
</protein>
<evidence type="ECO:0000313" key="2">
    <source>
        <dbReference type="EMBL" id="UON93029.1"/>
    </source>
</evidence>
<dbReference type="RefSeq" id="WP_227904285.1">
    <property type="nucleotide sequence ID" value="NZ_CP094984.1"/>
</dbReference>
<accession>A0A9X1S9Y3</accession>
<dbReference type="EMBL" id="CP094984">
    <property type="protein sequence ID" value="UON93029.1"/>
    <property type="molecule type" value="Genomic_DNA"/>
</dbReference>
<organism evidence="1 4">
    <name type="scientific">Arthrobacter zhangbolii</name>
    <dbReference type="NCBI Taxonomy" id="2886936"/>
    <lineage>
        <taxon>Bacteria</taxon>
        <taxon>Bacillati</taxon>
        <taxon>Actinomycetota</taxon>
        <taxon>Actinomycetes</taxon>
        <taxon>Micrococcales</taxon>
        <taxon>Micrococcaceae</taxon>
        <taxon>Arthrobacter</taxon>
    </lineage>
</organism>
<reference evidence="1" key="1">
    <citation type="submission" date="2021-10" db="EMBL/GenBank/DDBJ databases">
        <title>Novel species in genus Arthrobacter.</title>
        <authorList>
            <person name="Liu Y."/>
        </authorList>
    </citation>
    <scope>NUCLEOTIDE SEQUENCE</scope>
    <source>
        <strain evidence="1">Zg-Y462</strain>
        <strain evidence="3">zg-Y462</strain>
    </source>
</reference>
<name>A0A9X1S9Y3_9MICC</name>
<dbReference type="Proteomes" id="UP000829758">
    <property type="component" value="Chromosome"/>
</dbReference>
<evidence type="ECO:0000313" key="4">
    <source>
        <dbReference type="Proteomes" id="UP001155145"/>
    </source>
</evidence>